<organism evidence="4 5">
    <name type="scientific">Georgenia halotolerans</name>
    <dbReference type="NCBI Taxonomy" id="3028317"/>
    <lineage>
        <taxon>Bacteria</taxon>
        <taxon>Bacillati</taxon>
        <taxon>Actinomycetota</taxon>
        <taxon>Actinomycetes</taxon>
        <taxon>Micrococcales</taxon>
        <taxon>Bogoriellaceae</taxon>
        <taxon>Georgenia</taxon>
    </lineage>
</organism>
<dbReference type="InterPro" id="IPR011856">
    <property type="entry name" value="tRNA_endonuc-like_dom_sf"/>
</dbReference>
<evidence type="ECO:0000259" key="3">
    <source>
        <dbReference type="Pfam" id="PF01035"/>
    </source>
</evidence>
<evidence type="ECO:0000256" key="2">
    <source>
        <dbReference type="SAM" id="MobiDB-lite"/>
    </source>
</evidence>
<evidence type="ECO:0000313" key="5">
    <source>
        <dbReference type="Proteomes" id="UP001165561"/>
    </source>
</evidence>
<evidence type="ECO:0000256" key="1">
    <source>
        <dbReference type="ARBA" id="ARBA00022763"/>
    </source>
</evidence>
<dbReference type="Proteomes" id="UP001165561">
    <property type="component" value="Unassembled WGS sequence"/>
</dbReference>
<feature type="region of interest" description="Disordered" evidence="2">
    <location>
        <begin position="398"/>
        <end position="420"/>
    </location>
</feature>
<dbReference type="SUPFAM" id="SSF46767">
    <property type="entry name" value="Methylated DNA-protein cysteine methyltransferase, C-terminal domain"/>
    <property type="match status" value="1"/>
</dbReference>
<protein>
    <submittedName>
        <fullName evidence="4">MGMT family protein</fullName>
    </submittedName>
</protein>
<dbReference type="InterPro" id="IPR036388">
    <property type="entry name" value="WH-like_DNA-bd_sf"/>
</dbReference>
<keyword evidence="1" id="KW-0227">DNA damage</keyword>
<dbReference type="Gene3D" id="3.40.1350.10">
    <property type="match status" value="1"/>
</dbReference>
<comment type="caution">
    <text evidence="4">The sequence shown here is derived from an EMBL/GenBank/DDBJ whole genome shotgun (WGS) entry which is preliminary data.</text>
</comment>
<accession>A0ABT5TW28</accession>
<gene>
    <name evidence="4" type="ORF">PU560_07265</name>
</gene>
<evidence type="ECO:0000313" key="4">
    <source>
        <dbReference type="EMBL" id="MDD9206268.1"/>
    </source>
</evidence>
<feature type="compositionally biased region" description="Polar residues" evidence="2">
    <location>
        <begin position="406"/>
        <end position="420"/>
    </location>
</feature>
<dbReference type="InterPro" id="IPR036217">
    <property type="entry name" value="MethylDNA_cys_MeTrfase_DNAb"/>
</dbReference>
<sequence length="451" mass="50230">MASERVFTVSGKEAIPAEPVSLSVAGLHERADLQEWVLQRPEILGPDVLVVTFEFDRWQTASGDRQMDRLDVLGLDSNGRLVVAELKRDRAPDTVQMQAIKYAAMCSRFTEDDLVAHYARFLQKQTENPVSEDVARDRLLEHAGELDPDQLRQPRIVLVAGSFTPVSTASVVWLSEMGLDITLQRVQAYRVASEHIVVTVSQLFPIPDVEEFTVSPQRQEAQSVQSRRKGTRERSTVVQLVASRVIEDGTALRLRPTTEVTAEVREQVIQWVGTDPRRGRAVWHNDRSKPLEWEYDGGRYRPTEIVRSILSDAAGLDRSVRGPSWWVLEDGRDLPSLAGSPQKSSFDWSELHTLMGALPYGRWTTYGDVASVIGTAPQPLGQHIMHCNDCENAQRVLGADGRPSPGFTSGQPGRTESQQEVLEAEGVTFLGDRADASRRIPLAHLEGLVQD</sequence>
<dbReference type="EMBL" id="JARACI010000832">
    <property type="protein sequence ID" value="MDD9206268.1"/>
    <property type="molecule type" value="Genomic_DNA"/>
</dbReference>
<keyword evidence="5" id="KW-1185">Reference proteome</keyword>
<dbReference type="InterPro" id="IPR014048">
    <property type="entry name" value="MethylDNA_cys_MeTrfase_DNA-bd"/>
</dbReference>
<dbReference type="Gene3D" id="1.10.10.10">
    <property type="entry name" value="Winged helix-like DNA-binding domain superfamily/Winged helix DNA-binding domain"/>
    <property type="match status" value="1"/>
</dbReference>
<name>A0ABT5TW28_9MICO</name>
<feature type="domain" description="Methylated-DNA-[protein]-cysteine S-methyltransferase DNA binding" evidence="3">
    <location>
        <begin position="355"/>
        <end position="427"/>
    </location>
</feature>
<reference evidence="4" key="1">
    <citation type="submission" date="2023-02" db="EMBL/GenBank/DDBJ databases">
        <title>Georgenia sp.10Sc9-8, isolated from a soil sample collected from the Taklamakan desert.</title>
        <authorList>
            <person name="Liu S."/>
        </authorList>
    </citation>
    <scope>NUCLEOTIDE SEQUENCE</scope>
    <source>
        <strain evidence="4">10Sc9-8</strain>
    </source>
</reference>
<dbReference type="Pfam" id="PF01035">
    <property type="entry name" value="DNA_binding_1"/>
    <property type="match status" value="1"/>
</dbReference>
<proteinExistence type="predicted"/>